<proteinExistence type="predicted"/>
<dbReference type="RefSeq" id="WP_154396419.1">
    <property type="nucleotide sequence ID" value="NZ_WKLZ01000002.1"/>
</dbReference>
<dbReference type="Proteomes" id="UP000441358">
    <property type="component" value="Unassembled WGS sequence"/>
</dbReference>
<dbReference type="PROSITE" id="PS51257">
    <property type="entry name" value="PROKAR_LIPOPROTEIN"/>
    <property type="match status" value="1"/>
</dbReference>
<evidence type="ECO:0000256" key="1">
    <source>
        <dbReference type="SAM" id="SignalP"/>
    </source>
</evidence>
<dbReference type="InterPro" id="IPR027829">
    <property type="entry name" value="DUF4625"/>
</dbReference>
<gene>
    <name evidence="2" type="ORF">GKD66_04650</name>
</gene>
<feature type="signal peptide" evidence="1">
    <location>
        <begin position="1"/>
        <end position="26"/>
    </location>
</feature>
<evidence type="ECO:0000313" key="3">
    <source>
        <dbReference type="Proteomes" id="UP000441358"/>
    </source>
</evidence>
<dbReference type="EMBL" id="WKMC01000002">
    <property type="protein sequence ID" value="MRZ49538.1"/>
    <property type="molecule type" value="Genomic_DNA"/>
</dbReference>
<keyword evidence="1" id="KW-0732">Signal</keyword>
<organism evidence="2 3">
    <name type="scientific">Parabacteroides distasonis</name>
    <dbReference type="NCBI Taxonomy" id="823"/>
    <lineage>
        <taxon>Bacteria</taxon>
        <taxon>Pseudomonadati</taxon>
        <taxon>Bacteroidota</taxon>
        <taxon>Bacteroidia</taxon>
        <taxon>Bacteroidales</taxon>
        <taxon>Tannerellaceae</taxon>
        <taxon>Parabacteroides</taxon>
    </lineage>
</organism>
<dbReference type="AlphaFoldDB" id="A0A7K0HGY7"/>
<reference evidence="2 3" key="1">
    <citation type="journal article" date="2019" name="Nat. Med.">
        <title>A library of human gut bacterial isolates paired with longitudinal multiomics data enables mechanistic microbiome research.</title>
        <authorList>
            <person name="Poyet M."/>
            <person name="Groussin M."/>
            <person name="Gibbons S.M."/>
            <person name="Avila-Pacheco J."/>
            <person name="Jiang X."/>
            <person name="Kearney S.M."/>
            <person name="Perrotta A.R."/>
            <person name="Berdy B."/>
            <person name="Zhao S."/>
            <person name="Lieberman T.D."/>
            <person name="Swanson P.K."/>
            <person name="Smith M."/>
            <person name="Roesemann S."/>
            <person name="Alexander J.E."/>
            <person name="Rich S.A."/>
            <person name="Livny J."/>
            <person name="Vlamakis H."/>
            <person name="Clish C."/>
            <person name="Bullock K."/>
            <person name="Deik A."/>
            <person name="Scott J."/>
            <person name="Pierce K.A."/>
            <person name="Xavier R.J."/>
            <person name="Alm E.J."/>
        </authorList>
    </citation>
    <scope>NUCLEOTIDE SEQUENCE [LARGE SCALE GENOMIC DNA]</scope>
    <source>
        <strain evidence="2 3">BIOML-A32</strain>
    </source>
</reference>
<sequence length="365" mass="40320">MNKKIVFGAMMLLNICLIFFTGCSDNDDNNPAKPVINLTELGSGHDSPNDKTAYIGGDAHIEAEIEAEGLIAQIIVMVHQADGDYEFSKTYTDEKYIGVRNTTFHEHLDIPEDAVAGEYHLHLTVTDQFGQTATSESDLTLKAVPVSITIDGLTFGAGHDFPDNKIGYIGTAPVIEATSIKADNGIQMIYVMMHGEGTNDYKTEASFEYEGETELTDFHKHIPIPDDAPAGDYHLHFKVTDKKNESVEKTMDIQLMETGITVTDLELGSNNSAKASDIHTEFLAKGTDPLKSIRVRIYKPDATTTYFFNETYSDDFAAGNVKEYTFHKHLKAENAAPGEYTLEIRVNDSKGAYIVLKEELTIIAE</sequence>
<feature type="chain" id="PRO_5029814420" evidence="1">
    <location>
        <begin position="27"/>
        <end position="365"/>
    </location>
</feature>
<name>A0A7K0HGY7_PARDI</name>
<dbReference type="Pfam" id="PF15418">
    <property type="entry name" value="DUF4625"/>
    <property type="match status" value="2"/>
</dbReference>
<protein>
    <submittedName>
        <fullName evidence="2">DUF4625 domain-containing protein</fullName>
    </submittedName>
</protein>
<comment type="caution">
    <text evidence="2">The sequence shown here is derived from an EMBL/GenBank/DDBJ whole genome shotgun (WGS) entry which is preliminary data.</text>
</comment>
<accession>A0A7K0HGY7</accession>
<evidence type="ECO:0000313" key="2">
    <source>
        <dbReference type="EMBL" id="MRZ49538.1"/>
    </source>
</evidence>